<evidence type="ECO:0000313" key="3">
    <source>
        <dbReference type="Proteomes" id="UP000054144"/>
    </source>
</evidence>
<dbReference type="Proteomes" id="UP000054144">
    <property type="component" value="Unassembled WGS sequence"/>
</dbReference>
<dbReference type="SUPFAM" id="SSF53098">
    <property type="entry name" value="Ribonuclease H-like"/>
    <property type="match status" value="1"/>
</dbReference>
<evidence type="ECO:0000256" key="1">
    <source>
        <dbReference type="SAM" id="MobiDB-lite"/>
    </source>
</evidence>
<name>A0A0D7A0N4_9AGAR</name>
<reference evidence="2 3" key="1">
    <citation type="journal article" date="2015" name="Fungal Genet. Biol.">
        <title>Evolution of novel wood decay mechanisms in Agaricales revealed by the genome sequences of Fistulina hepatica and Cylindrobasidium torrendii.</title>
        <authorList>
            <person name="Floudas D."/>
            <person name="Held B.W."/>
            <person name="Riley R."/>
            <person name="Nagy L.G."/>
            <person name="Koehler G."/>
            <person name="Ransdell A.S."/>
            <person name="Younus H."/>
            <person name="Chow J."/>
            <person name="Chiniquy J."/>
            <person name="Lipzen A."/>
            <person name="Tritt A."/>
            <person name="Sun H."/>
            <person name="Haridas S."/>
            <person name="LaButti K."/>
            <person name="Ohm R.A."/>
            <person name="Kues U."/>
            <person name="Blanchette R.A."/>
            <person name="Grigoriev I.V."/>
            <person name="Minto R.E."/>
            <person name="Hibbett D.S."/>
        </authorList>
    </citation>
    <scope>NUCLEOTIDE SEQUENCE [LARGE SCALE GENOMIC DNA]</scope>
    <source>
        <strain evidence="2 3">ATCC 64428</strain>
    </source>
</reference>
<gene>
    <name evidence="2" type="ORF">FISHEDRAFT_63041</name>
</gene>
<organism evidence="2 3">
    <name type="scientific">Fistulina hepatica ATCC 64428</name>
    <dbReference type="NCBI Taxonomy" id="1128425"/>
    <lineage>
        <taxon>Eukaryota</taxon>
        <taxon>Fungi</taxon>
        <taxon>Dikarya</taxon>
        <taxon>Basidiomycota</taxon>
        <taxon>Agaricomycotina</taxon>
        <taxon>Agaricomycetes</taxon>
        <taxon>Agaricomycetidae</taxon>
        <taxon>Agaricales</taxon>
        <taxon>Fistulinaceae</taxon>
        <taxon>Fistulina</taxon>
    </lineage>
</organism>
<protein>
    <recommendedName>
        <fullName evidence="4">DUF659 domain-containing protein</fullName>
    </recommendedName>
</protein>
<dbReference type="InterPro" id="IPR012337">
    <property type="entry name" value="RNaseH-like_sf"/>
</dbReference>
<keyword evidence="3" id="KW-1185">Reference proteome</keyword>
<feature type="region of interest" description="Disordered" evidence="1">
    <location>
        <begin position="107"/>
        <end position="146"/>
    </location>
</feature>
<feature type="compositionally biased region" description="Basic and acidic residues" evidence="1">
    <location>
        <begin position="136"/>
        <end position="146"/>
    </location>
</feature>
<evidence type="ECO:0008006" key="4">
    <source>
        <dbReference type="Google" id="ProtNLM"/>
    </source>
</evidence>
<dbReference type="EMBL" id="KN882149">
    <property type="protein sequence ID" value="KIY42959.1"/>
    <property type="molecule type" value="Genomic_DNA"/>
</dbReference>
<feature type="compositionally biased region" description="Acidic residues" evidence="1">
    <location>
        <begin position="122"/>
        <end position="135"/>
    </location>
</feature>
<dbReference type="OrthoDB" id="2748837at2759"/>
<dbReference type="AlphaFoldDB" id="A0A0D7A0N4"/>
<sequence length="146" mass="16300">MAAEFLTMLKDFGIENKILSITCDNATNNDKMVARLGQLIDDFAPENCTRCFLHITNLVARQIIAPFDVKSTRSNNEQDNGNDEAELSYLAAEDSDADEPVITHIDDGAEDIDDNSKTWGDDNMEGWVDEVDGLDDLQRNELERAS</sequence>
<accession>A0A0D7A0N4</accession>
<proteinExistence type="predicted"/>
<evidence type="ECO:0000313" key="2">
    <source>
        <dbReference type="EMBL" id="KIY42959.1"/>
    </source>
</evidence>